<dbReference type="AlphaFoldDB" id="A0A0V1GBZ8"/>
<evidence type="ECO:0000313" key="2">
    <source>
        <dbReference type="Proteomes" id="UP000054826"/>
    </source>
</evidence>
<name>A0A0V1GBZ8_TRIPS</name>
<accession>A0A0V1GBZ8</accession>
<organism evidence="1 2">
    <name type="scientific">Trichinella pseudospiralis</name>
    <name type="common">Parasitic roundworm</name>
    <dbReference type="NCBI Taxonomy" id="6337"/>
    <lineage>
        <taxon>Eukaryota</taxon>
        <taxon>Metazoa</taxon>
        <taxon>Ecdysozoa</taxon>
        <taxon>Nematoda</taxon>
        <taxon>Enoplea</taxon>
        <taxon>Dorylaimia</taxon>
        <taxon>Trichinellida</taxon>
        <taxon>Trichinellidae</taxon>
        <taxon>Trichinella</taxon>
    </lineage>
</organism>
<dbReference type="EMBL" id="JYDV01004059">
    <property type="protein sequence ID" value="KRY95786.1"/>
    <property type="molecule type" value="Genomic_DNA"/>
</dbReference>
<dbReference type="Proteomes" id="UP000054826">
    <property type="component" value="Unassembled WGS sequence"/>
</dbReference>
<evidence type="ECO:0000313" key="1">
    <source>
        <dbReference type="EMBL" id="KRY95786.1"/>
    </source>
</evidence>
<protein>
    <submittedName>
        <fullName evidence="1">Uncharacterized protein</fullName>
    </submittedName>
</protein>
<reference evidence="1 2" key="1">
    <citation type="submission" date="2015-01" db="EMBL/GenBank/DDBJ databases">
        <title>Evolution of Trichinella species and genotypes.</title>
        <authorList>
            <person name="Korhonen P.K."/>
            <person name="Edoardo P."/>
            <person name="Giuseppe L.R."/>
            <person name="Gasser R.B."/>
        </authorList>
    </citation>
    <scope>NUCLEOTIDE SEQUENCE [LARGE SCALE GENOMIC DNA]</scope>
    <source>
        <strain evidence="1">ISS176</strain>
    </source>
</reference>
<proteinExistence type="predicted"/>
<comment type="caution">
    <text evidence="1">The sequence shown here is derived from an EMBL/GenBank/DDBJ whole genome shotgun (WGS) entry which is preliminary data.</text>
</comment>
<sequence>MPSTLPYPQPAGHMKAGVKMPSTLPYPQPAGYMKAGYHSTSSWKD</sequence>
<gene>
    <name evidence="1" type="ORF">T4C_11059</name>
</gene>